<keyword evidence="3" id="KW-1185">Reference proteome</keyword>
<dbReference type="AlphaFoldDB" id="A0AAW1XZH1"/>
<gene>
    <name evidence="2" type="ORF">M0R45_007590</name>
</gene>
<evidence type="ECO:0000256" key="1">
    <source>
        <dbReference type="SAM" id="MobiDB-lite"/>
    </source>
</evidence>
<comment type="caution">
    <text evidence="2">The sequence shown here is derived from an EMBL/GenBank/DDBJ whole genome shotgun (WGS) entry which is preliminary data.</text>
</comment>
<evidence type="ECO:0000313" key="3">
    <source>
        <dbReference type="Proteomes" id="UP001457282"/>
    </source>
</evidence>
<name>A0AAW1XZH1_RUBAR</name>
<proteinExistence type="predicted"/>
<accession>A0AAW1XZH1</accession>
<reference evidence="2 3" key="1">
    <citation type="journal article" date="2023" name="G3 (Bethesda)">
        <title>A chromosome-length genome assembly and annotation of blackberry (Rubus argutus, cv. 'Hillquist').</title>
        <authorList>
            <person name="Bruna T."/>
            <person name="Aryal R."/>
            <person name="Dudchenko O."/>
            <person name="Sargent D.J."/>
            <person name="Mead D."/>
            <person name="Buti M."/>
            <person name="Cavallini A."/>
            <person name="Hytonen T."/>
            <person name="Andres J."/>
            <person name="Pham M."/>
            <person name="Weisz D."/>
            <person name="Mascagni F."/>
            <person name="Usai G."/>
            <person name="Natali L."/>
            <person name="Bassil N."/>
            <person name="Fernandez G.E."/>
            <person name="Lomsadze A."/>
            <person name="Armour M."/>
            <person name="Olukolu B."/>
            <person name="Poorten T."/>
            <person name="Britton C."/>
            <person name="Davik J."/>
            <person name="Ashrafi H."/>
            <person name="Aiden E.L."/>
            <person name="Borodovsky M."/>
            <person name="Worthington M."/>
        </authorList>
    </citation>
    <scope>NUCLEOTIDE SEQUENCE [LARGE SCALE GENOMIC DNA]</scope>
    <source>
        <strain evidence="2">PI 553951</strain>
    </source>
</reference>
<dbReference type="EMBL" id="JBEDUW010000002">
    <property type="protein sequence ID" value="KAK9941898.1"/>
    <property type="molecule type" value="Genomic_DNA"/>
</dbReference>
<protein>
    <submittedName>
        <fullName evidence="2">Uncharacterized protein</fullName>
    </submittedName>
</protein>
<sequence length="363" mass="40566">MAAIRDLIIRRNNVLNLTTSRDQLLESLIVSGRSLDVHFHHHVRRGRGRALAWNGTVWIRRASWFDALMFLDQNLLRFWRPSTVIFAPQIEGWDGALIDPEPLVDRAVTRGLHCTVLITQNNQYHNLGHFRNYCRRFVRLMEVQQQLSEAEIDYQISMDSFPSFEAMQIASLDELCELHSLALRGNWQAAQIRISGHNITPLEREIIHSHARDLGMANKLSLISQLGGFVDSDRFGVSFLDAYWWCQLLGCLLVVPASWTLIGDVIACQAPSDLSASPSPQSPNHNPAQSQVPSPPLSDAPTCTLTILFALSLAAARTILIPLLKFGSQFGPSIASTADPLFFPVSLDSGRSGRRPWLPSATE</sequence>
<feature type="compositionally biased region" description="Polar residues" evidence="1">
    <location>
        <begin position="276"/>
        <end position="292"/>
    </location>
</feature>
<evidence type="ECO:0000313" key="2">
    <source>
        <dbReference type="EMBL" id="KAK9941898.1"/>
    </source>
</evidence>
<organism evidence="2 3">
    <name type="scientific">Rubus argutus</name>
    <name type="common">Southern blackberry</name>
    <dbReference type="NCBI Taxonomy" id="59490"/>
    <lineage>
        <taxon>Eukaryota</taxon>
        <taxon>Viridiplantae</taxon>
        <taxon>Streptophyta</taxon>
        <taxon>Embryophyta</taxon>
        <taxon>Tracheophyta</taxon>
        <taxon>Spermatophyta</taxon>
        <taxon>Magnoliopsida</taxon>
        <taxon>eudicotyledons</taxon>
        <taxon>Gunneridae</taxon>
        <taxon>Pentapetalae</taxon>
        <taxon>rosids</taxon>
        <taxon>fabids</taxon>
        <taxon>Rosales</taxon>
        <taxon>Rosaceae</taxon>
        <taxon>Rosoideae</taxon>
        <taxon>Rosoideae incertae sedis</taxon>
        <taxon>Rubus</taxon>
    </lineage>
</organism>
<dbReference type="Proteomes" id="UP001457282">
    <property type="component" value="Unassembled WGS sequence"/>
</dbReference>
<feature type="region of interest" description="Disordered" evidence="1">
    <location>
        <begin position="276"/>
        <end position="297"/>
    </location>
</feature>